<dbReference type="InterPro" id="IPR008869">
    <property type="entry name" value="MlaC/ttg2D"/>
</dbReference>
<dbReference type="InterPro" id="IPR042245">
    <property type="entry name" value="Tgt2/MlaC_sf"/>
</dbReference>
<dbReference type="PIRSF" id="PIRSF004649">
    <property type="entry name" value="MlaC"/>
    <property type="match status" value="1"/>
</dbReference>
<dbReference type="PANTHER" id="PTHR36573:SF1">
    <property type="entry name" value="INTERMEMBRANE PHOSPHOLIPID TRANSPORT SYSTEM BINDING PROTEIN MLAC"/>
    <property type="match status" value="1"/>
</dbReference>
<dbReference type="Gene3D" id="3.10.450.710">
    <property type="entry name" value="Tgt2/MlaC"/>
    <property type="match status" value="1"/>
</dbReference>
<dbReference type="Pfam" id="PF05494">
    <property type="entry name" value="MlaC"/>
    <property type="match status" value="1"/>
</dbReference>
<name>A0A3B0ZKM6_9ZZZZ</name>
<proteinExistence type="predicted"/>
<organism evidence="1">
    <name type="scientific">hydrothermal vent metagenome</name>
    <dbReference type="NCBI Taxonomy" id="652676"/>
    <lineage>
        <taxon>unclassified sequences</taxon>
        <taxon>metagenomes</taxon>
        <taxon>ecological metagenomes</taxon>
    </lineage>
</organism>
<dbReference type="EMBL" id="UOFO01000151">
    <property type="protein sequence ID" value="VAW88793.1"/>
    <property type="molecule type" value="Genomic_DNA"/>
</dbReference>
<protein>
    <submittedName>
        <fullName evidence="1">Uncharacterized ABC transporter, auxiliary component YrbC</fullName>
    </submittedName>
</protein>
<dbReference type="AlphaFoldDB" id="A0A3B0ZKM6"/>
<dbReference type="PANTHER" id="PTHR36573">
    <property type="entry name" value="INTERMEMBRANE PHOSPHOLIPID TRANSPORT SYSTEM BINDING PROTEIN MLAC"/>
    <property type="match status" value="1"/>
</dbReference>
<sequence>MYRIMSKKINAVFLTLFVLLLAPAGAAATTLSPGEVIKDTAAKMIVAIEAEKEALELDPLHVYELVNRIMMPHFDLPLMAKRVLGKHWRRAEVQQRKDFTVAFKKLLVRAYAKSLVNYSELDIRYLPVRKKANAKAVEVRSEVTRPGETALNVVYRLRLKDTKNSTAWKVYDISIDGVSLVLNYKSTFSKEISKGGLPLLIEKISKTGKGNES</sequence>
<accession>A0A3B0ZKM6</accession>
<gene>
    <name evidence="1" type="ORF">MNBD_GAMMA16-1068</name>
</gene>
<evidence type="ECO:0000313" key="1">
    <source>
        <dbReference type="EMBL" id="VAW88793.1"/>
    </source>
</evidence>
<reference evidence="1" key="1">
    <citation type="submission" date="2018-06" db="EMBL/GenBank/DDBJ databases">
        <authorList>
            <person name="Zhirakovskaya E."/>
        </authorList>
    </citation>
    <scope>NUCLEOTIDE SEQUENCE</scope>
</reference>